<dbReference type="GO" id="GO:0008483">
    <property type="term" value="F:transaminase activity"/>
    <property type="evidence" value="ECO:0007669"/>
    <property type="project" value="UniProtKB-KW"/>
</dbReference>
<proteinExistence type="inferred from homology"/>
<evidence type="ECO:0000256" key="2">
    <source>
        <dbReference type="ARBA" id="ARBA00009236"/>
    </source>
</evidence>
<dbReference type="Proteomes" id="UP001595444">
    <property type="component" value="Unassembled WGS sequence"/>
</dbReference>
<keyword evidence="3" id="KW-0663">Pyridoxal phosphate</keyword>
<comment type="cofactor">
    <cofactor evidence="1 5">
        <name>pyridoxal 5'-phosphate</name>
        <dbReference type="ChEBI" id="CHEBI:597326"/>
    </cofactor>
</comment>
<dbReference type="Pfam" id="PF00266">
    <property type="entry name" value="Aminotran_5"/>
    <property type="match status" value="1"/>
</dbReference>
<evidence type="ECO:0000256" key="1">
    <source>
        <dbReference type="ARBA" id="ARBA00001933"/>
    </source>
</evidence>
<name>A0ABV7D8I8_9PROT</name>
<evidence type="ECO:0000256" key="5">
    <source>
        <dbReference type="RuleBase" id="RU004504"/>
    </source>
</evidence>
<dbReference type="PROSITE" id="PS00595">
    <property type="entry name" value="AA_TRANSFER_CLASS_5"/>
    <property type="match status" value="1"/>
</dbReference>
<dbReference type="Gene3D" id="3.40.640.10">
    <property type="entry name" value="Type I PLP-dependent aspartate aminotransferase-like (Major domain)"/>
    <property type="match status" value="1"/>
</dbReference>
<dbReference type="PANTHER" id="PTHR21152">
    <property type="entry name" value="AMINOTRANSFERASE CLASS V"/>
    <property type="match status" value="1"/>
</dbReference>
<dbReference type="PIRSF" id="PIRSF000524">
    <property type="entry name" value="SPT"/>
    <property type="match status" value="1"/>
</dbReference>
<dbReference type="PANTHER" id="PTHR21152:SF40">
    <property type="entry name" value="ALANINE--GLYOXYLATE AMINOTRANSFERASE"/>
    <property type="match status" value="1"/>
</dbReference>
<evidence type="ECO:0000256" key="3">
    <source>
        <dbReference type="ARBA" id="ARBA00022898"/>
    </source>
</evidence>
<dbReference type="InterPro" id="IPR024169">
    <property type="entry name" value="SP_NH2Trfase/AEP_transaminase"/>
</dbReference>
<dbReference type="SUPFAM" id="SSF53383">
    <property type="entry name" value="PLP-dependent transferases"/>
    <property type="match status" value="1"/>
</dbReference>
<evidence type="ECO:0000256" key="4">
    <source>
        <dbReference type="RuleBase" id="RU004075"/>
    </source>
</evidence>
<protein>
    <submittedName>
        <fullName evidence="7">Pyridoxal-phosphate-dependent aminotransferase family protein</fullName>
    </submittedName>
</protein>
<dbReference type="InterPro" id="IPR015421">
    <property type="entry name" value="PyrdxlP-dep_Trfase_major"/>
</dbReference>
<dbReference type="InterPro" id="IPR020578">
    <property type="entry name" value="Aminotrans_V_PyrdxlP_BS"/>
</dbReference>
<accession>A0ABV7D8I8</accession>
<keyword evidence="7" id="KW-0808">Transferase</keyword>
<keyword evidence="7" id="KW-0032">Aminotransferase</keyword>
<dbReference type="InterPro" id="IPR000192">
    <property type="entry name" value="Aminotrans_V_dom"/>
</dbReference>
<feature type="domain" description="Aminotransferase class V" evidence="6">
    <location>
        <begin position="16"/>
        <end position="324"/>
    </location>
</feature>
<evidence type="ECO:0000259" key="6">
    <source>
        <dbReference type="Pfam" id="PF00266"/>
    </source>
</evidence>
<dbReference type="EMBL" id="JBHRSL010000010">
    <property type="protein sequence ID" value="MFC3052917.1"/>
    <property type="molecule type" value="Genomic_DNA"/>
</dbReference>
<dbReference type="Gene3D" id="3.90.1150.10">
    <property type="entry name" value="Aspartate Aminotransferase, domain 1"/>
    <property type="match status" value="1"/>
</dbReference>
<keyword evidence="8" id="KW-1185">Reference proteome</keyword>
<sequence>MGPGPSDVSARVLGAMARPTLGHLDPDFQRMMEEVKEGLKDLFQTKNRLTFPVSAPGSAGMETCFLNLVEEGDTVIVVRNGVFGDRMRENVVRAGGIAVLVDVEWGKAPDVAVIETVLNANPEAKIVAFVHAETSTGALADAAAICALAQKHNCLTIMDAVTSLGGVPVLIDEWGVDAVYSGSQKCLSCTPGLSPVSLSEKALDKIKARKTPVRSWFLDLSLVMNYWNGEGGRSYHHTAPVNALYGLHESLVILFEEGLGSAIARHKHMHEALVAGLESMGLKFLVDKSCRLPQLNAVVVPEGVDEASVRAHLLKAHSLEIGAGLGPMAGNVWRIGLMGASARRENVELCITALADALNRHQYKTDVTGALKAAHQVLDA</sequence>
<organism evidence="7 8">
    <name type="scientific">Kordiimonas pumila</name>
    <dbReference type="NCBI Taxonomy" id="2161677"/>
    <lineage>
        <taxon>Bacteria</taxon>
        <taxon>Pseudomonadati</taxon>
        <taxon>Pseudomonadota</taxon>
        <taxon>Alphaproteobacteria</taxon>
        <taxon>Kordiimonadales</taxon>
        <taxon>Kordiimonadaceae</taxon>
        <taxon>Kordiimonas</taxon>
    </lineage>
</organism>
<gene>
    <name evidence="7" type="ORF">ACFOKA_13460</name>
</gene>
<evidence type="ECO:0000313" key="7">
    <source>
        <dbReference type="EMBL" id="MFC3052917.1"/>
    </source>
</evidence>
<comment type="similarity">
    <text evidence="2 4">Belongs to the class-V pyridoxal-phosphate-dependent aminotransferase family.</text>
</comment>
<comment type="caution">
    <text evidence="7">The sequence shown here is derived from an EMBL/GenBank/DDBJ whole genome shotgun (WGS) entry which is preliminary data.</text>
</comment>
<dbReference type="InterPro" id="IPR015424">
    <property type="entry name" value="PyrdxlP-dep_Trfase"/>
</dbReference>
<evidence type="ECO:0000313" key="8">
    <source>
        <dbReference type="Proteomes" id="UP001595444"/>
    </source>
</evidence>
<reference evidence="8" key="1">
    <citation type="journal article" date="2019" name="Int. J. Syst. Evol. Microbiol.">
        <title>The Global Catalogue of Microorganisms (GCM) 10K type strain sequencing project: providing services to taxonomists for standard genome sequencing and annotation.</title>
        <authorList>
            <consortium name="The Broad Institute Genomics Platform"/>
            <consortium name="The Broad Institute Genome Sequencing Center for Infectious Disease"/>
            <person name="Wu L."/>
            <person name="Ma J."/>
        </authorList>
    </citation>
    <scope>NUCLEOTIDE SEQUENCE [LARGE SCALE GENOMIC DNA]</scope>
    <source>
        <strain evidence="8">KCTC 62164</strain>
    </source>
</reference>
<dbReference type="InterPro" id="IPR015422">
    <property type="entry name" value="PyrdxlP-dep_Trfase_small"/>
</dbReference>
<dbReference type="RefSeq" id="WP_194215893.1">
    <property type="nucleotide sequence ID" value="NZ_CP061205.1"/>
</dbReference>